<keyword evidence="2" id="KW-0808">Transferase</keyword>
<comment type="similarity">
    <text evidence="2">Belongs to the class I-like SAM-binding methyltransferase superfamily. TRM5/TYW2 family.</text>
</comment>
<dbReference type="InterPro" id="IPR030382">
    <property type="entry name" value="MeTrfase_TRM5/TYW2"/>
</dbReference>
<comment type="pathway">
    <text evidence="2">tRNA modification; wybutosine-tRNA(Phe) biosynthesis.</text>
</comment>
<keyword evidence="5" id="KW-1185">Reference proteome</keyword>
<dbReference type="GO" id="GO:0008175">
    <property type="term" value="F:tRNA methyltransferase activity"/>
    <property type="evidence" value="ECO:0007669"/>
    <property type="project" value="TreeGrafter"/>
</dbReference>
<keyword evidence="2" id="KW-0963">Cytoplasm</keyword>
<dbReference type="Proteomes" id="UP000799757">
    <property type="component" value="Unassembled WGS sequence"/>
</dbReference>
<comment type="subcellular location">
    <subcellularLocation>
        <location evidence="2">Cytoplasm</location>
    </subcellularLocation>
</comment>
<reference evidence="4" key="1">
    <citation type="journal article" date="2020" name="Stud. Mycol.">
        <title>101 Dothideomycetes genomes: a test case for predicting lifestyles and emergence of pathogens.</title>
        <authorList>
            <person name="Haridas S."/>
            <person name="Albert R."/>
            <person name="Binder M."/>
            <person name="Bloem J."/>
            <person name="Labutti K."/>
            <person name="Salamov A."/>
            <person name="Andreopoulos B."/>
            <person name="Baker S."/>
            <person name="Barry K."/>
            <person name="Bills G."/>
            <person name="Bluhm B."/>
            <person name="Cannon C."/>
            <person name="Castanera R."/>
            <person name="Culley D."/>
            <person name="Daum C."/>
            <person name="Ezra D."/>
            <person name="Gonzalez J."/>
            <person name="Henrissat B."/>
            <person name="Kuo A."/>
            <person name="Liang C."/>
            <person name="Lipzen A."/>
            <person name="Lutzoni F."/>
            <person name="Magnuson J."/>
            <person name="Mondo S."/>
            <person name="Nolan M."/>
            <person name="Ohm R."/>
            <person name="Pangilinan J."/>
            <person name="Park H.-J."/>
            <person name="Ramirez L."/>
            <person name="Alfaro M."/>
            <person name="Sun H."/>
            <person name="Tritt A."/>
            <person name="Yoshinaga Y."/>
            <person name="Zwiers L.-H."/>
            <person name="Turgeon B."/>
            <person name="Goodwin S."/>
            <person name="Spatafora J."/>
            <person name="Crous P."/>
            <person name="Grigoriev I."/>
        </authorList>
    </citation>
    <scope>NUCLEOTIDE SEQUENCE</scope>
    <source>
        <strain evidence="4">CBS 109.77</strain>
    </source>
</reference>
<organism evidence="4 5">
    <name type="scientific">Melanomma pulvis-pyrius CBS 109.77</name>
    <dbReference type="NCBI Taxonomy" id="1314802"/>
    <lineage>
        <taxon>Eukaryota</taxon>
        <taxon>Fungi</taxon>
        <taxon>Dikarya</taxon>
        <taxon>Ascomycota</taxon>
        <taxon>Pezizomycotina</taxon>
        <taxon>Dothideomycetes</taxon>
        <taxon>Pleosporomycetidae</taxon>
        <taxon>Pleosporales</taxon>
        <taxon>Melanommataceae</taxon>
        <taxon>Melanomma</taxon>
    </lineage>
</organism>
<dbReference type="EMBL" id="MU001920">
    <property type="protein sequence ID" value="KAF2793640.1"/>
    <property type="molecule type" value="Genomic_DNA"/>
</dbReference>
<dbReference type="SUPFAM" id="SSF53335">
    <property type="entry name" value="S-adenosyl-L-methionine-dependent methyltransferases"/>
    <property type="match status" value="1"/>
</dbReference>
<dbReference type="GO" id="GO:0005737">
    <property type="term" value="C:cytoplasm"/>
    <property type="evidence" value="ECO:0007669"/>
    <property type="project" value="UniProtKB-SubCell"/>
</dbReference>
<protein>
    <recommendedName>
        <fullName evidence="2">tRNA wybutosine-synthesizing protein 2</fullName>
        <shortName evidence="2">tRNA-yW-synthesizing protein 2</shortName>
    </recommendedName>
    <alternativeName>
        <fullName evidence="2">tRNA(Phe) (4-demethylwyosine(37)-C(7)) aminocarboxypropyltransferase</fullName>
    </alternativeName>
</protein>
<keyword evidence="2" id="KW-0949">S-adenosyl-L-methionine</keyword>
<evidence type="ECO:0000313" key="4">
    <source>
        <dbReference type="EMBL" id="KAF2793640.1"/>
    </source>
</evidence>
<dbReference type="AlphaFoldDB" id="A0A6A6XAR9"/>
<dbReference type="GO" id="GO:0102522">
    <property type="term" value="F:tRNA 4-demethylwyosine alpha-amino-alpha-carboxypropyltransferase activity"/>
    <property type="evidence" value="ECO:0007669"/>
    <property type="project" value="UniProtKB-EC"/>
</dbReference>
<dbReference type="PANTHER" id="PTHR23245:SF25">
    <property type="entry name" value="TRNA WYBUTOSINE-SYNTHESIZING PROTEIN 2 HOMOLOG"/>
    <property type="match status" value="1"/>
</dbReference>
<evidence type="ECO:0000259" key="3">
    <source>
        <dbReference type="PROSITE" id="PS51684"/>
    </source>
</evidence>
<dbReference type="GO" id="GO:0030488">
    <property type="term" value="P:tRNA methylation"/>
    <property type="evidence" value="ECO:0007669"/>
    <property type="project" value="TreeGrafter"/>
</dbReference>
<dbReference type="Gene3D" id="3.40.50.150">
    <property type="entry name" value="Vaccinia Virus protein VP39"/>
    <property type="match status" value="1"/>
</dbReference>
<proteinExistence type="inferred from homology"/>
<evidence type="ECO:0000256" key="2">
    <source>
        <dbReference type="PIRNR" id="PIRNR038972"/>
    </source>
</evidence>
<feature type="domain" description="SAM-dependent methyltransferase TRM5/TYW2-type" evidence="3">
    <location>
        <begin position="162"/>
        <end position="496"/>
    </location>
</feature>
<keyword evidence="2" id="KW-0819">tRNA processing</keyword>
<name>A0A6A6XAR9_9PLEO</name>
<dbReference type="InterPro" id="IPR029063">
    <property type="entry name" value="SAM-dependent_MTases_sf"/>
</dbReference>
<dbReference type="GO" id="GO:0031591">
    <property type="term" value="P:wybutosine biosynthetic process"/>
    <property type="evidence" value="ECO:0007669"/>
    <property type="project" value="InterPro"/>
</dbReference>
<sequence>MVIPTTIPLEEFNYNDIGALKGQDASFQKEKLLDGLGLGALISEIYISSSSTPSTSIDVAFNSRNTVIKSLYEAFNTLPESLLAALDLTPASLASSFPESYSVYKPLLLLPSHAFSAPSWVRLLSAHPVDSPTLASIWKHVANSVGATHVAMNAGIPLKTPPTTLPQPSNHETEAERDVQSAENILRSPANLTPIHGTFGPPPTPQTLSSPTAADFEAALWVSTTQNNIHQVWAPLYTMFSRGNIREKTRLLTHPSVQTSISEGKSKLATFVDSDGSGPRATGAGQGSTAVDLYAGIGYFAFPYARAGISKVLCWELNPWSIEGLVRGAKRNGWSTKTFTTFPTGIAEWREWATAVPDVDILVFQQSNEHALNAILQLAWEGPRDGKGMGGRRIPPVRHVNCGFLPSSRQSWDTAVKIVDSRLGGWMHLHENVGVDGIEARKEEIEIELQSVLDRWEGEKGACGSYRKRVRCEHVERVKTYAPGVVHVVFDVWVDGQRDAEFLL</sequence>
<dbReference type="InterPro" id="IPR026274">
    <property type="entry name" value="tRNA_wybutosine_synth_prot_2"/>
</dbReference>
<dbReference type="OrthoDB" id="2387925at2759"/>
<dbReference type="GO" id="GO:0008757">
    <property type="term" value="F:S-adenosylmethionine-dependent methyltransferase activity"/>
    <property type="evidence" value="ECO:0007669"/>
    <property type="project" value="InterPro"/>
</dbReference>
<dbReference type="PIRSF" id="PIRSF038972">
    <property type="entry name" value="Trm12"/>
    <property type="match status" value="1"/>
</dbReference>
<gene>
    <name evidence="4" type="ORF">K505DRAFT_305487</name>
</gene>
<evidence type="ECO:0000256" key="1">
    <source>
        <dbReference type="ARBA" id="ARBA00049400"/>
    </source>
</evidence>
<dbReference type="UniPathway" id="UPA00375"/>
<comment type="catalytic activity">
    <reaction evidence="1">
        <text>4-demethylwyosine(37) in tRNA(Phe) + S-adenosyl-L-methionine = 4-demethyl-7-[(3S)-3-amino-3-carboxypropyl]wyosine(37) in tRNA(Phe) + S-methyl-5'-thioadenosine + H(+)</text>
        <dbReference type="Rhea" id="RHEA:36355"/>
        <dbReference type="Rhea" id="RHEA-COMP:10164"/>
        <dbReference type="Rhea" id="RHEA-COMP:10378"/>
        <dbReference type="ChEBI" id="CHEBI:15378"/>
        <dbReference type="ChEBI" id="CHEBI:17509"/>
        <dbReference type="ChEBI" id="CHEBI:59789"/>
        <dbReference type="ChEBI" id="CHEBI:64315"/>
        <dbReference type="ChEBI" id="CHEBI:73550"/>
        <dbReference type="EC" id="2.5.1.114"/>
    </reaction>
</comment>
<accession>A0A6A6XAR9</accession>
<dbReference type="PROSITE" id="PS51684">
    <property type="entry name" value="SAM_MT_TRM5_TYW2"/>
    <property type="match status" value="1"/>
</dbReference>
<comment type="function">
    <text evidence="2">S-adenosyl-L-methionine-dependent transferase that acts as a component of the wybutosine biosynthesis pathway. Wybutosine is a hyper modified guanosine with a tricyclic base found at the 3'-position adjacent to the anticodon of eukaryotic phenylalanine tRNA. Catalyzes the transfer of the alpha-amino-alpha-carboxypropyl (acp) group from S-adenosyl-L-methionine to the C-7 position of 4-demethylwyosine (imG-14) to produce wybutosine-86.</text>
</comment>
<dbReference type="PANTHER" id="PTHR23245">
    <property type="entry name" value="TRNA METHYLTRANSFERASE"/>
    <property type="match status" value="1"/>
</dbReference>
<evidence type="ECO:0000313" key="5">
    <source>
        <dbReference type="Proteomes" id="UP000799757"/>
    </source>
</evidence>